<protein>
    <submittedName>
        <fullName evidence="3">Sugar hydrolase</fullName>
    </submittedName>
</protein>
<sequence length="435" mass="48369">MLSTACTERPQAENLLPPSEYVTTLMGTQSDYALSTGNTYPAIALPWGMNFWTPQTGKMGDGWTYTYGAHTLRGLKQTHQPSPWINDYGQFSVMPVRGNDKLDEESRQSWFSHQSETAKPYYYSVYLADHDIKAEVAPTERAAIMRFTFPESGESGVVIDAFDRGSAIEVIDDRTIAGYTTRNSGGVPENFRNYFVMTFDKPFSGIELTDAPASYKPGSKVLYPEGGKSVEGDHAMAKVHFTTARGEQVNVRIASSFISREQAFQNLKELGDMDFEGVKEQARKRWDEVLGAIEVEGGSIDQYRTFYSCLYRSVLFPRKFYEVTADGQVVHYSPYNGEVLPGYMYTDTGFWDTFRSLFPLLNLVYPSVNAEIQAGLANTYRESGFLPEWASPGHRGCMVGNNSASVVSDAILKGVTPEDGCRDALRGDGVGNRQG</sequence>
<feature type="domain" description="Glycosyl hydrolase family 92 N-terminal" evidence="2">
    <location>
        <begin position="21"/>
        <end position="256"/>
    </location>
</feature>
<dbReference type="InterPro" id="IPR008928">
    <property type="entry name" value="6-hairpin_glycosidase_sf"/>
</dbReference>
<accession>K1TWK8</accession>
<dbReference type="GO" id="GO:0030246">
    <property type="term" value="F:carbohydrate binding"/>
    <property type="evidence" value="ECO:0007669"/>
    <property type="project" value="InterPro"/>
</dbReference>
<feature type="domain" description="Glycosyl hydrolase family 92" evidence="1">
    <location>
        <begin position="262"/>
        <end position="418"/>
    </location>
</feature>
<dbReference type="PANTHER" id="PTHR12143">
    <property type="entry name" value="PEPTIDE N-GLYCANASE PNGASE -RELATED"/>
    <property type="match status" value="1"/>
</dbReference>
<dbReference type="Gene3D" id="1.20.1050.60">
    <property type="entry name" value="alpha-1,2-mannosidase"/>
    <property type="match status" value="1"/>
</dbReference>
<proteinExistence type="predicted"/>
<dbReference type="InterPro" id="IPR012939">
    <property type="entry name" value="Glyco_hydro_92"/>
</dbReference>
<dbReference type="EMBL" id="AJWZ01001254">
    <property type="protein sequence ID" value="EKC74313.1"/>
    <property type="molecule type" value="Genomic_DNA"/>
</dbReference>
<reference evidence="3" key="1">
    <citation type="journal article" date="2013" name="Environ. Microbiol.">
        <title>Microbiota from the distal guts of lean and obese adolescents exhibit partial functional redundancy besides clear differences in community structure.</title>
        <authorList>
            <person name="Ferrer M."/>
            <person name="Ruiz A."/>
            <person name="Lanza F."/>
            <person name="Haange S.B."/>
            <person name="Oberbach A."/>
            <person name="Till H."/>
            <person name="Bargiela R."/>
            <person name="Campoy C."/>
            <person name="Segura M.T."/>
            <person name="Richter M."/>
            <person name="von Bergen M."/>
            <person name="Seifert J."/>
            <person name="Suarez A."/>
        </authorList>
    </citation>
    <scope>NUCLEOTIDE SEQUENCE</scope>
</reference>
<name>K1TWK8_9ZZZZ</name>
<dbReference type="InterPro" id="IPR005887">
    <property type="entry name" value="GH92_a_mannosidase_put"/>
</dbReference>
<dbReference type="InterPro" id="IPR050883">
    <property type="entry name" value="PNGase"/>
</dbReference>
<evidence type="ECO:0000259" key="2">
    <source>
        <dbReference type="Pfam" id="PF17678"/>
    </source>
</evidence>
<dbReference type="GO" id="GO:0005829">
    <property type="term" value="C:cytosol"/>
    <property type="evidence" value="ECO:0007669"/>
    <property type="project" value="TreeGrafter"/>
</dbReference>
<dbReference type="InterPro" id="IPR014718">
    <property type="entry name" value="GH-type_carb-bd"/>
</dbReference>
<dbReference type="GO" id="GO:0005975">
    <property type="term" value="P:carbohydrate metabolic process"/>
    <property type="evidence" value="ECO:0007669"/>
    <property type="project" value="InterPro"/>
</dbReference>
<feature type="non-terminal residue" evidence="3">
    <location>
        <position position="435"/>
    </location>
</feature>
<keyword evidence="3" id="KW-0378">Hydrolase</keyword>
<dbReference type="AlphaFoldDB" id="K1TWK8"/>
<dbReference type="PANTHER" id="PTHR12143:SF43">
    <property type="entry name" value="PUTATIVE-RELATED"/>
    <property type="match status" value="1"/>
</dbReference>
<dbReference type="InterPro" id="IPR041371">
    <property type="entry name" value="GH92_N"/>
</dbReference>
<dbReference type="NCBIfam" id="TIGR01180">
    <property type="entry name" value="aman2_put"/>
    <property type="match status" value="1"/>
</dbReference>
<dbReference type="GO" id="GO:0006516">
    <property type="term" value="P:glycoprotein catabolic process"/>
    <property type="evidence" value="ECO:0007669"/>
    <property type="project" value="TreeGrafter"/>
</dbReference>
<evidence type="ECO:0000313" key="3">
    <source>
        <dbReference type="EMBL" id="EKC74313.1"/>
    </source>
</evidence>
<gene>
    <name evidence="3" type="ORF">OBE_01948</name>
</gene>
<comment type="caution">
    <text evidence="3">The sequence shown here is derived from an EMBL/GenBank/DDBJ whole genome shotgun (WGS) entry which is preliminary data.</text>
</comment>
<dbReference type="Pfam" id="PF07971">
    <property type="entry name" value="Glyco_hydro_92"/>
    <property type="match status" value="1"/>
</dbReference>
<evidence type="ECO:0000259" key="1">
    <source>
        <dbReference type="Pfam" id="PF07971"/>
    </source>
</evidence>
<dbReference type="Gene3D" id="2.70.98.10">
    <property type="match status" value="1"/>
</dbReference>
<organism evidence="3">
    <name type="scientific">human gut metagenome</name>
    <dbReference type="NCBI Taxonomy" id="408170"/>
    <lineage>
        <taxon>unclassified sequences</taxon>
        <taxon>metagenomes</taxon>
        <taxon>organismal metagenomes</taxon>
    </lineage>
</organism>
<dbReference type="Pfam" id="PF17678">
    <property type="entry name" value="Glyco_hydro_92N"/>
    <property type="match status" value="1"/>
</dbReference>
<dbReference type="GO" id="GO:0000224">
    <property type="term" value="F:peptide-N4-(N-acetyl-beta-glucosaminyl)asparagine amidase activity"/>
    <property type="evidence" value="ECO:0007669"/>
    <property type="project" value="TreeGrafter"/>
</dbReference>
<dbReference type="SUPFAM" id="SSF48208">
    <property type="entry name" value="Six-hairpin glycosidases"/>
    <property type="match status" value="1"/>
</dbReference>